<dbReference type="Proteomes" id="UP001208570">
    <property type="component" value="Unassembled WGS sequence"/>
</dbReference>
<accession>A0AAD9N534</accession>
<evidence type="ECO:0000313" key="7">
    <source>
        <dbReference type="EMBL" id="KAK2155336.1"/>
    </source>
</evidence>
<evidence type="ECO:0000256" key="6">
    <source>
        <dbReference type="RuleBase" id="RU361218"/>
    </source>
</evidence>
<sequence length="268" mass="29260">MGSSSPECCAKVCLVVVNVVFQLLGVILLVIGIILKTGWVLLDKYVFPLLGSGDDTTTQSSIGDVSITDSLSGALASSSYVFIGLGIFILVAGFLGCAGACCKIRTLLIIYVVLIVLVLLAQLIFIILLSTDKLNDSIKTNLKNEINQTYGGISDKTVTSLSFNAIMMQYNCCGVENFEEFLWASKWNRFYQIEVDGSTENVTLQIPIACCKTTGAFPEVDLLTPNCTWDPNIDNSNMNNILCMCIAIYMILRVAKEEMDGKINPWTD</sequence>
<keyword evidence="5 6" id="KW-0472">Membrane</keyword>
<dbReference type="GO" id="GO:0016020">
    <property type="term" value="C:membrane"/>
    <property type="evidence" value="ECO:0007669"/>
    <property type="project" value="UniProtKB-SubCell"/>
</dbReference>
<feature type="transmembrane region" description="Helical" evidence="6">
    <location>
        <begin position="12"/>
        <end position="35"/>
    </location>
</feature>
<comment type="similarity">
    <text evidence="2 6">Belongs to the tetraspanin (TM4SF) family.</text>
</comment>
<comment type="caution">
    <text evidence="7">The sequence shown here is derived from an EMBL/GenBank/DDBJ whole genome shotgun (WGS) entry which is preliminary data.</text>
</comment>
<evidence type="ECO:0000256" key="3">
    <source>
        <dbReference type="ARBA" id="ARBA00022692"/>
    </source>
</evidence>
<keyword evidence="3 6" id="KW-0812">Transmembrane</keyword>
<evidence type="ECO:0000256" key="5">
    <source>
        <dbReference type="ARBA" id="ARBA00023136"/>
    </source>
</evidence>
<dbReference type="PANTHER" id="PTHR19282">
    <property type="entry name" value="TETRASPANIN"/>
    <property type="match status" value="1"/>
</dbReference>
<gene>
    <name evidence="7" type="ORF">LSH36_242g01033</name>
</gene>
<feature type="transmembrane region" description="Helical" evidence="6">
    <location>
        <begin position="108"/>
        <end position="129"/>
    </location>
</feature>
<evidence type="ECO:0000256" key="2">
    <source>
        <dbReference type="ARBA" id="ARBA00006840"/>
    </source>
</evidence>
<evidence type="ECO:0000256" key="4">
    <source>
        <dbReference type="ARBA" id="ARBA00022989"/>
    </source>
</evidence>
<dbReference type="SUPFAM" id="SSF48652">
    <property type="entry name" value="Tetraspanin"/>
    <property type="match status" value="1"/>
</dbReference>
<dbReference type="PIRSF" id="PIRSF002419">
    <property type="entry name" value="Tetraspanin"/>
    <property type="match status" value="1"/>
</dbReference>
<comment type="caution">
    <text evidence="6">Lacks conserved residue(s) required for the propagation of feature annotation.</text>
</comment>
<dbReference type="InterPro" id="IPR000301">
    <property type="entry name" value="Tetraspanin_animals"/>
</dbReference>
<proteinExistence type="inferred from homology"/>
<dbReference type="AlphaFoldDB" id="A0AAD9N534"/>
<protein>
    <recommendedName>
        <fullName evidence="6">Tetraspanin</fullName>
    </recommendedName>
</protein>
<dbReference type="InterPro" id="IPR018499">
    <property type="entry name" value="Tetraspanin/Peripherin"/>
</dbReference>
<evidence type="ECO:0000313" key="8">
    <source>
        <dbReference type="Proteomes" id="UP001208570"/>
    </source>
</evidence>
<dbReference type="Pfam" id="PF00335">
    <property type="entry name" value="Tetraspanin"/>
    <property type="match status" value="1"/>
</dbReference>
<dbReference type="Gene3D" id="1.10.1450.10">
    <property type="entry name" value="Tetraspanin"/>
    <property type="match status" value="1"/>
</dbReference>
<keyword evidence="8" id="KW-1185">Reference proteome</keyword>
<feature type="transmembrane region" description="Helical" evidence="6">
    <location>
        <begin position="80"/>
        <end position="101"/>
    </location>
</feature>
<name>A0AAD9N534_9ANNE</name>
<organism evidence="7 8">
    <name type="scientific">Paralvinella palmiformis</name>
    <dbReference type="NCBI Taxonomy" id="53620"/>
    <lineage>
        <taxon>Eukaryota</taxon>
        <taxon>Metazoa</taxon>
        <taxon>Spiralia</taxon>
        <taxon>Lophotrochozoa</taxon>
        <taxon>Annelida</taxon>
        <taxon>Polychaeta</taxon>
        <taxon>Sedentaria</taxon>
        <taxon>Canalipalpata</taxon>
        <taxon>Terebellida</taxon>
        <taxon>Terebelliformia</taxon>
        <taxon>Alvinellidae</taxon>
        <taxon>Paralvinella</taxon>
    </lineage>
</organism>
<keyword evidence="4 6" id="KW-1133">Transmembrane helix</keyword>
<dbReference type="EMBL" id="JAODUP010000242">
    <property type="protein sequence ID" value="KAK2155336.1"/>
    <property type="molecule type" value="Genomic_DNA"/>
</dbReference>
<comment type="subcellular location">
    <subcellularLocation>
        <location evidence="1 6">Membrane</location>
        <topology evidence="1 6">Multi-pass membrane protein</topology>
    </subcellularLocation>
</comment>
<evidence type="ECO:0000256" key="1">
    <source>
        <dbReference type="ARBA" id="ARBA00004141"/>
    </source>
</evidence>
<reference evidence="7" key="1">
    <citation type="journal article" date="2023" name="Mol. Biol. Evol.">
        <title>Third-Generation Sequencing Reveals the Adaptive Role of the Epigenome in Three Deep-Sea Polychaetes.</title>
        <authorList>
            <person name="Perez M."/>
            <person name="Aroh O."/>
            <person name="Sun Y."/>
            <person name="Lan Y."/>
            <person name="Juniper S.K."/>
            <person name="Young C.R."/>
            <person name="Angers B."/>
            <person name="Qian P.Y."/>
        </authorList>
    </citation>
    <scope>NUCLEOTIDE SEQUENCE</scope>
    <source>
        <strain evidence="7">P08H-3</strain>
    </source>
</reference>
<dbReference type="InterPro" id="IPR008952">
    <property type="entry name" value="Tetraspanin_EC2_sf"/>
</dbReference>